<dbReference type="InterPro" id="IPR017853">
    <property type="entry name" value="GH"/>
</dbReference>
<name>A0A1B1YE28_THEST</name>
<dbReference type="Proteomes" id="UP000092971">
    <property type="component" value="Chromosome"/>
</dbReference>
<organism evidence="7 8">
    <name type="scientific">Thermoclostridium stercorarium subsp. thermolacticum DSM 2910</name>
    <dbReference type="NCBI Taxonomy" id="1121336"/>
    <lineage>
        <taxon>Bacteria</taxon>
        <taxon>Bacillati</taxon>
        <taxon>Bacillota</taxon>
        <taxon>Clostridia</taxon>
        <taxon>Eubacteriales</taxon>
        <taxon>Oscillospiraceae</taxon>
        <taxon>Thermoclostridium</taxon>
    </lineage>
</organism>
<protein>
    <recommendedName>
        <fullName evidence="5">Alpha-galactosidase</fullName>
        <ecNumber evidence="5">3.2.1.22</ecNumber>
    </recommendedName>
    <alternativeName>
        <fullName evidence="5">Melibiase</fullName>
    </alternativeName>
</protein>
<dbReference type="InterPro" id="IPR002241">
    <property type="entry name" value="Glyco_hydro_27"/>
</dbReference>
<dbReference type="GO" id="GO:0004557">
    <property type="term" value="F:alpha-galactosidase activity"/>
    <property type="evidence" value="ECO:0007669"/>
    <property type="project" value="UniProtKB-EC"/>
</dbReference>
<dbReference type="RefSeq" id="WP_054632782.1">
    <property type="nucleotide sequence ID" value="NZ_CP014672.1"/>
</dbReference>
<dbReference type="InterPro" id="IPR013780">
    <property type="entry name" value="Glyco_hydro_b"/>
</dbReference>
<dbReference type="Pfam" id="PF17801">
    <property type="entry name" value="Melibiase_C"/>
    <property type="match status" value="1"/>
</dbReference>
<reference evidence="7 8" key="1">
    <citation type="submission" date="2016-02" db="EMBL/GenBank/DDBJ databases">
        <title>Comparison of Clostridium stercorarium subspecies using comparative genomics and transcriptomics.</title>
        <authorList>
            <person name="Schellenberg J."/>
            <person name="Thallinger G."/>
            <person name="Levin D.B."/>
            <person name="Zhang X."/>
            <person name="Alvare G."/>
            <person name="Fristensky B."/>
            <person name="Sparling R."/>
        </authorList>
    </citation>
    <scope>NUCLEOTIDE SEQUENCE [LARGE SCALE GENOMIC DNA]</scope>
    <source>
        <strain evidence="7 8">DSM 2910</strain>
    </source>
</reference>
<keyword evidence="2" id="KW-0732">Signal</keyword>
<keyword evidence="3 5" id="KW-0378">Hydrolase</keyword>
<dbReference type="InterPro" id="IPR041233">
    <property type="entry name" value="Melibiase_C"/>
</dbReference>
<comment type="similarity">
    <text evidence="1 5">Belongs to the glycosyl hydrolase 27 family.</text>
</comment>
<dbReference type="Gene3D" id="3.20.20.70">
    <property type="entry name" value="Aldolase class I"/>
    <property type="match status" value="1"/>
</dbReference>
<proteinExistence type="inferred from homology"/>
<dbReference type="Pfam" id="PF16499">
    <property type="entry name" value="Melibiase_2"/>
    <property type="match status" value="1"/>
</dbReference>
<keyword evidence="5" id="KW-1015">Disulfide bond</keyword>
<evidence type="ECO:0000313" key="7">
    <source>
        <dbReference type="EMBL" id="ANW99008.1"/>
    </source>
</evidence>
<evidence type="ECO:0000256" key="2">
    <source>
        <dbReference type="ARBA" id="ARBA00022729"/>
    </source>
</evidence>
<evidence type="ECO:0000259" key="6">
    <source>
        <dbReference type="Pfam" id="PF17801"/>
    </source>
</evidence>
<dbReference type="OrthoDB" id="9807519at2"/>
<dbReference type="SUPFAM" id="SSF51445">
    <property type="entry name" value="(Trans)glycosidases"/>
    <property type="match status" value="1"/>
</dbReference>
<dbReference type="GO" id="GO:0005975">
    <property type="term" value="P:carbohydrate metabolic process"/>
    <property type="evidence" value="ECO:0007669"/>
    <property type="project" value="InterPro"/>
</dbReference>
<evidence type="ECO:0000256" key="4">
    <source>
        <dbReference type="ARBA" id="ARBA00023295"/>
    </source>
</evidence>
<dbReference type="AlphaFoldDB" id="A0A1B1YE28"/>
<dbReference type="PANTHER" id="PTHR11452:SF42">
    <property type="entry name" value="ALPHA-GALACTOSIDASE"/>
    <property type="match status" value="1"/>
</dbReference>
<dbReference type="EC" id="3.2.1.22" evidence="5"/>
<dbReference type="PANTHER" id="PTHR11452">
    <property type="entry name" value="ALPHA-GALACTOSIDASE/ALPHA-N-ACETYLGALACTOSAMINIDASE"/>
    <property type="match status" value="1"/>
</dbReference>
<sequence>MDKNKVALTPPMGWNSWDCYGASVTEEQLIGNAEYMAKYLKLYGWEYIVCDIQWYEPKAKSTEYNHFYPLEMDEYSRLIPAVNRFPSSRNGAGFKPIADYIHSLGLKFGIHIMRGVPRQAVHAGTPIKGTNVTARDIAHSYSICPWNTDMYGVNPDAEGAQEYYNSLFELYAAWGVDFVKVDDICNTEFSPSNPYSAKREIEMIRRAIDNCGRPMVLSLSPGPAVIEEAEHLSKHANMWRISKDVWDNWEQIYEMFEKCNQWSPYVREGCWPDCDMLPLGRICINTPGYDQNARYCRLTKDEQITMMTLWCIFRSPLMIGGELRDNDEWTFNLLTNHEVLGLLKHSYGARQIMRTGDTIVWTSNGIDGSKYVAFFNISFAFTNPSISLSRLGLRGTYKVRNLWKHEDTGVVSDYVSANVNPHGAVLYKLTKID</sequence>
<gene>
    <name evidence="7" type="ORF">CSTERTH_08205</name>
</gene>
<keyword evidence="4 5" id="KW-0326">Glycosidase</keyword>
<evidence type="ECO:0000256" key="1">
    <source>
        <dbReference type="ARBA" id="ARBA00009743"/>
    </source>
</evidence>
<feature type="domain" description="Alpha galactosidase C-terminal" evidence="6">
    <location>
        <begin position="355"/>
        <end position="429"/>
    </location>
</feature>
<evidence type="ECO:0000256" key="3">
    <source>
        <dbReference type="ARBA" id="ARBA00022801"/>
    </source>
</evidence>
<dbReference type="Gene3D" id="2.60.40.1180">
    <property type="entry name" value="Golgi alpha-mannosidase II"/>
    <property type="match status" value="1"/>
</dbReference>
<comment type="catalytic activity">
    <reaction evidence="5">
        <text>Hydrolysis of terminal, non-reducing alpha-D-galactose residues in alpha-D-galactosides, including galactose oligosaccharides, galactomannans and galactolipids.</text>
        <dbReference type="EC" id="3.2.1.22"/>
    </reaction>
</comment>
<dbReference type="EMBL" id="CP014672">
    <property type="protein sequence ID" value="ANW99008.1"/>
    <property type="molecule type" value="Genomic_DNA"/>
</dbReference>
<dbReference type="InterPro" id="IPR013785">
    <property type="entry name" value="Aldolase_TIM"/>
</dbReference>
<accession>A0A1B1YE28</accession>
<dbReference type="PRINTS" id="PR00740">
    <property type="entry name" value="GLHYDRLASE27"/>
</dbReference>
<evidence type="ECO:0000256" key="5">
    <source>
        <dbReference type="RuleBase" id="RU361168"/>
    </source>
</evidence>
<dbReference type="SUPFAM" id="SSF51011">
    <property type="entry name" value="Glycosyl hydrolase domain"/>
    <property type="match status" value="1"/>
</dbReference>
<dbReference type="CDD" id="cd14792">
    <property type="entry name" value="GH27"/>
    <property type="match status" value="1"/>
</dbReference>
<evidence type="ECO:0000313" key="8">
    <source>
        <dbReference type="Proteomes" id="UP000092971"/>
    </source>
</evidence>